<evidence type="ECO:0000256" key="1">
    <source>
        <dbReference type="ARBA" id="ARBA00049958"/>
    </source>
</evidence>
<accession>A0ABT4DFH6</accession>
<dbReference type="SUPFAM" id="SSF117916">
    <property type="entry name" value="Fe-S cluster assembly (FSCA) domain-like"/>
    <property type="match status" value="1"/>
</dbReference>
<dbReference type="Pfam" id="PF01106">
    <property type="entry name" value="NifU"/>
    <property type="match status" value="1"/>
</dbReference>
<protein>
    <submittedName>
        <fullName evidence="3">NifU family protein</fullName>
    </submittedName>
</protein>
<dbReference type="Gene3D" id="3.30.300.130">
    <property type="entry name" value="Fe-S cluster assembly (FSCA)"/>
    <property type="match status" value="1"/>
</dbReference>
<evidence type="ECO:0000313" key="3">
    <source>
        <dbReference type="EMBL" id="MCY6959764.1"/>
    </source>
</evidence>
<sequence length="94" mass="10616">MFHKVEDILNKKVKPSLQSHNGDIKLLEVKDGVVKVKLLGQCSGCPSAKYTLEHVVETALKEEIPEIKEVIAIHEVSEELLDMARKILNKDKKQ</sequence>
<dbReference type="InterPro" id="IPR001075">
    <property type="entry name" value="NIF_FeS_clus_asmbl_NifU_C"/>
</dbReference>
<proteinExistence type="predicted"/>
<name>A0ABT4DFH6_9CLOT</name>
<organism evidence="3 4">
    <name type="scientific">Clostridium brassicae</name>
    <dbReference type="NCBI Taxonomy" id="2999072"/>
    <lineage>
        <taxon>Bacteria</taxon>
        <taxon>Bacillati</taxon>
        <taxon>Bacillota</taxon>
        <taxon>Clostridia</taxon>
        <taxon>Eubacteriales</taxon>
        <taxon>Clostridiaceae</taxon>
        <taxon>Clostridium</taxon>
    </lineage>
</organism>
<dbReference type="EMBL" id="JAPQFJ010000015">
    <property type="protein sequence ID" value="MCY6959764.1"/>
    <property type="molecule type" value="Genomic_DNA"/>
</dbReference>
<evidence type="ECO:0000313" key="4">
    <source>
        <dbReference type="Proteomes" id="UP001144612"/>
    </source>
</evidence>
<feature type="domain" description="NIF system FeS cluster assembly NifU C-terminal" evidence="2">
    <location>
        <begin position="5"/>
        <end position="71"/>
    </location>
</feature>
<evidence type="ECO:0000259" key="2">
    <source>
        <dbReference type="Pfam" id="PF01106"/>
    </source>
</evidence>
<dbReference type="InterPro" id="IPR034904">
    <property type="entry name" value="FSCA_dom_sf"/>
</dbReference>
<gene>
    <name evidence="3" type="ORF">OW729_14180</name>
</gene>
<dbReference type="PANTHER" id="PTHR11178">
    <property type="entry name" value="IRON-SULFUR CLUSTER SCAFFOLD PROTEIN NFU-RELATED"/>
    <property type="match status" value="1"/>
</dbReference>
<dbReference type="Proteomes" id="UP001144612">
    <property type="component" value="Unassembled WGS sequence"/>
</dbReference>
<reference evidence="3" key="1">
    <citation type="submission" date="2022-12" db="EMBL/GenBank/DDBJ databases">
        <title>Clostridium sp. nov., isolated from industrial wastewater.</title>
        <authorList>
            <person name="Jiayan W."/>
        </authorList>
    </citation>
    <scope>NUCLEOTIDE SEQUENCE</scope>
    <source>
        <strain evidence="3">ZC22-4</strain>
    </source>
</reference>
<comment type="caution">
    <text evidence="3">The sequence shown here is derived from an EMBL/GenBank/DDBJ whole genome shotgun (WGS) entry which is preliminary data.</text>
</comment>
<dbReference type="RefSeq" id="WP_268062198.1">
    <property type="nucleotide sequence ID" value="NZ_JAPQFJ010000015.1"/>
</dbReference>
<comment type="function">
    <text evidence="1">May be involved in the formation or repair of [Fe-S] clusters present in iron-sulfur proteins.</text>
</comment>
<keyword evidence="4" id="KW-1185">Reference proteome</keyword>